<protein>
    <recommendedName>
        <fullName evidence="3">Pentatricopeptide repeat-containing protein</fullName>
    </recommendedName>
</protein>
<dbReference type="PaxDb" id="4081-Solyc06g009490.2.1"/>
<organism evidence="1">
    <name type="scientific">Solanum lycopersicum</name>
    <name type="common">Tomato</name>
    <name type="synonym">Lycopersicon esculentum</name>
    <dbReference type="NCBI Taxonomy" id="4081"/>
    <lineage>
        <taxon>Eukaryota</taxon>
        <taxon>Viridiplantae</taxon>
        <taxon>Streptophyta</taxon>
        <taxon>Embryophyta</taxon>
        <taxon>Tracheophyta</taxon>
        <taxon>Spermatophyta</taxon>
        <taxon>Magnoliopsida</taxon>
        <taxon>eudicotyledons</taxon>
        <taxon>Gunneridae</taxon>
        <taxon>Pentapetalae</taxon>
        <taxon>asterids</taxon>
        <taxon>lamiids</taxon>
        <taxon>Solanales</taxon>
        <taxon>Solanaceae</taxon>
        <taxon>Solanoideae</taxon>
        <taxon>Solaneae</taxon>
        <taxon>Solanum</taxon>
        <taxon>Solanum subgen. Lycopersicon</taxon>
    </lineage>
</organism>
<reference evidence="1" key="1">
    <citation type="journal article" date="2012" name="Nature">
        <title>The tomato genome sequence provides insights into fleshy fruit evolution.</title>
        <authorList>
            <consortium name="Tomato Genome Consortium"/>
        </authorList>
    </citation>
    <scope>NUCLEOTIDE SEQUENCE [LARGE SCALE GENOMIC DNA]</scope>
    <source>
        <strain evidence="1">cv. Heinz 1706</strain>
    </source>
</reference>
<dbReference type="Gramene" id="Solyc06g009490.3.1">
    <property type="protein sequence ID" value="Solyc06g009490.3.1"/>
    <property type="gene ID" value="Solyc06g009490.3"/>
</dbReference>
<evidence type="ECO:0000313" key="1">
    <source>
        <dbReference type="EnsemblPlants" id="Solyc06g009490.3.1"/>
    </source>
</evidence>
<proteinExistence type="predicted"/>
<sequence>MNRCGEMRPMISLSRCMRRLLCCFGRQSSSCVHVDVILFTSPVDMYAKCGDSEVAFCIFESIPARNLIIGGYANMGLQVFDRMLKSGIRSGGIARIM</sequence>
<evidence type="ECO:0008006" key="3">
    <source>
        <dbReference type="Google" id="ProtNLM"/>
    </source>
</evidence>
<evidence type="ECO:0000313" key="2">
    <source>
        <dbReference type="Proteomes" id="UP000004994"/>
    </source>
</evidence>
<dbReference type="EnsemblPlants" id="Solyc06g009490.3.1">
    <property type="protein sequence ID" value="Solyc06g009490.3.1"/>
    <property type="gene ID" value="Solyc06g009490.3"/>
</dbReference>
<dbReference type="Gene3D" id="1.25.40.10">
    <property type="entry name" value="Tetratricopeptide repeat domain"/>
    <property type="match status" value="1"/>
</dbReference>
<dbReference type="InterPro" id="IPR011990">
    <property type="entry name" value="TPR-like_helical_dom_sf"/>
</dbReference>
<keyword evidence="2" id="KW-1185">Reference proteome</keyword>
<dbReference type="Proteomes" id="UP000004994">
    <property type="component" value="Chromosome 6"/>
</dbReference>
<name>A0A3Q7GS61_SOLLC</name>
<dbReference type="STRING" id="4081.A0A3Q7GS61"/>
<dbReference type="InParanoid" id="A0A3Q7GS61"/>
<accession>A0A3Q7GS61</accession>
<reference evidence="1" key="2">
    <citation type="submission" date="2019-01" db="UniProtKB">
        <authorList>
            <consortium name="EnsemblPlants"/>
        </authorList>
    </citation>
    <scope>IDENTIFICATION</scope>
    <source>
        <strain evidence="1">cv. Heinz 1706</strain>
    </source>
</reference>
<dbReference type="AlphaFoldDB" id="A0A3Q7GS61"/>